<protein>
    <submittedName>
        <fullName evidence="1">Uncharacterized protein</fullName>
    </submittedName>
</protein>
<evidence type="ECO:0000313" key="2">
    <source>
        <dbReference type="Proteomes" id="UP000480684"/>
    </source>
</evidence>
<name>A0A7C9UXC9_9PROT</name>
<dbReference type="AlphaFoldDB" id="A0A7C9UXC9"/>
<comment type="caution">
    <text evidence="1">The sequence shown here is derived from an EMBL/GenBank/DDBJ whole genome shotgun (WGS) entry which is preliminary data.</text>
</comment>
<accession>A0A7C9UXC9</accession>
<organism evidence="1 2">
    <name type="scientific">Magnetospirillum aberrantis SpK</name>
    <dbReference type="NCBI Taxonomy" id="908842"/>
    <lineage>
        <taxon>Bacteria</taxon>
        <taxon>Pseudomonadati</taxon>
        <taxon>Pseudomonadota</taxon>
        <taxon>Alphaproteobacteria</taxon>
        <taxon>Rhodospirillales</taxon>
        <taxon>Rhodospirillaceae</taxon>
        <taxon>Magnetospirillum</taxon>
    </lineage>
</organism>
<keyword evidence="2" id="KW-1185">Reference proteome</keyword>
<dbReference type="Proteomes" id="UP000480684">
    <property type="component" value="Unassembled WGS sequence"/>
</dbReference>
<evidence type="ECO:0000313" key="1">
    <source>
        <dbReference type="EMBL" id="NFV80792.1"/>
    </source>
</evidence>
<sequence length="100" mass="10754">MSDELEILRRRLERDLPASIHAALTAYARFTADEPPADAKGFAAWHAAAKAALGHVESSVKLLRWAGGEAETAATTDDGLAALLSQARDAIERLEETEEP</sequence>
<gene>
    <name evidence="1" type="ORF">G4223_11795</name>
</gene>
<reference evidence="1 2" key="1">
    <citation type="submission" date="2020-02" db="EMBL/GenBank/DDBJ databases">
        <authorList>
            <person name="Dziuba M."/>
            <person name="Kuznetsov B."/>
            <person name="Mardanov A."/>
            <person name="Ravin N."/>
            <person name="Grouzdev D."/>
        </authorList>
    </citation>
    <scope>NUCLEOTIDE SEQUENCE [LARGE SCALE GENOMIC DNA]</scope>
    <source>
        <strain evidence="1 2">SpK</strain>
    </source>
</reference>
<dbReference type="EMBL" id="JAAIYP010000038">
    <property type="protein sequence ID" value="NFV80792.1"/>
    <property type="molecule type" value="Genomic_DNA"/>
</dbReference>
<dbReference type="RefSeq" id="WP_163679674.1">
    <property type="nucleotide sequence ID" value="NZ_JAAIYP010000038.1"/>
</dbReference>
<proteinExistence type="predicted"/>